<dbReference type="PRINTS" id="PR00344">
    <property type="entry name" value="BCTRLSENSOR"/>
</dbReference>
<evidence type="ECO:0000256" key="10">
    <source>
        <dbReference type="ARBA" id="ARBA00023012"/>
    </source>
</evidence>
<dbReference type="CDD" id="cd06225">
    <property type="entry name" value="HAMP"/>
    <property type="match status" value="1"/>
</dbReference>
<keyword evidence="11 12" id="KW-0472">Membrane</keyword>
<dbReference type="SUPFAM" id="SSF47384">
    <property type="entry name" value="Homodimeric domain of signal transducing histidine kinase"/>
    <property type="match status" value="1"/>
</dbReference>
<dbReference type="Gene3D" id="3.30.565.10">
    <property type="entry name" value="Histidine kinase-like ATPase, C-terminal domain"/>
    <property type="match status" value="1"/>
</dbReference>
<proteinExistence type="predicted"/>
<evidence type="ECO:0000259" key="13">
    <source>
        <dbReference type="PROSITE" id="PS50109"/>
    </source>
</evidence>
<dbReference type="PROSITE" id="PS50885">
    <property type="entry name" value="HAMP"/>
    <property type="match status" value="1"/>
</dbReference>
<dbReference type="Pfam" id="PF00672">
    <property type="entry name" value="HAMP"/>
    <property type="match status" value="1"/>
</dbReference>
<feature type="domain" description="Histidine kinase" evidence="13">
    <location>
        <begin position="168"/>
        <end position="364"/>
    </location>
</feature>
<evidence type="ECO:0000313" key="16">
    <source>
        <dbReference type="Proteomes" id="UP000824681"/>
    </source>
</evidence>
<feature type="transmembrane region" description="Helical" evidence="12">
    <location>
        <begin position="83"/>
        <end position="106"/>
    </location>
</feature>
<dbReference type="Pfam" id="PF00512">
    <property type="entry name" value="HisKA"/>
    <property type="match status" value="1"/>
</dbReference>
<evidence type="ECO:0000256" key="12">
    <source>
        <dbReference type="SAM" id="Phobius"/>
    </source>
</evidence>
<dbReference type="Pfam" id="PF02518">
    <property type="entry name" value="HATPase_c"/>
    <property type="match status" value="1"/>
</dbReference>
<dbReference type="EC" id="2.7.13.3" evidence="4"/>
<evidence type="ECO:0000256" key="2">
    <source>
        <dbReference type="ARBA" id="ARBA00004141"/>
    </source>
</evidence>
<protein>
    <recommendedName>
        <fullName evidence="4">histidine kinase</fullName>
        <ecNumber evidence="4">2.7.13.3</ecNumber>
    </recommendedName>
</protein>
<feature type="transmembrane region" description="Helical" evidence="12">
    <location>
        <begin position="7"/>
        <end position="29"/>
    </location>
</feature>
<dbReference type="CDD" id="cd00082">
    <property type="entry name" value="HisKA"/>
    <property type="match status" value="1"/>
</dbReference>
<keyword evidence="8" id="KW-0418">Kinase</keyword>
<keyword evidence="5" id="KW-0597">Phosphoprotein</keyword>
<keyword evidence="7 12" id="KW-0812">Transmembrane</keyword>
<dbReference type="PANTHER" id="PTHR45436:SF15">
    <property type="entry name" value="SENSOR HISTIDINE KINASE CUSS"/>
    <property type="match status" value="1"/>
</dbReference>
<reference evidence="15 16" key="1">
    <citation type="journal article" date="2021" name="ACS Chem. Biol.">
        <title>Genomic-Led Discovery of a Novel Glycopeptide Antibiotic by Nonomuraea coxensis DSM 45129.</title>
        <authorList>
            <person name="Yushchuk O."/>
            <person name="Vior N.M."/>
            <person name="Andreo-Vidal A."/>
            <person name="Berini F."/>
            <person name="Ruckert C."/>
            <person name="Busche T."/>
            <person name="Binda E."/>
            <person name="Kalinowski J."/>
            <person name="Truman A.W."/>
            <person name="Marinelli F."/>
        </authorList>
    </citation>
    <scope>NUCLEOTIDE SEQUENCE [LARGE SCALE GENOMIC DNA]</scope>
    <source>
        <strain evidence="15 16">DSM 45129</strain>
    </source>
</reference>
<dbReference type="SMART" id="SM00304">
    <property type="entry name" value="HAMP"/>
    <property type="match status" value="1"/>
</dbReference>
<dbReference type="Gene3D" id="1.10.287.130">
    <property type="match status" value="1"/>
</dbReference>
<dbReference type="InterPro" id="IPR004358">
    <property type="entry name" value="Sig_transdc_His_kin-like_C"/>
</dbReference>
<dbReference type="RefSeq" id="WP_020547908.1">
    <property type="nucleotide sequence ID" value="NZ_CP068985.1"/>
</dbReference>
<dbReference type="SUPFAM" id="SSF55874">
    <property type="entry name" value="ATPase domain of HSP90 chaperone/DNA topoisomerase II/histidine kinase"/>
    <property type="match status" value="1"/>
</dbReference>
<evidence type="ECO:0000256" key="7">
    <source>
        <dbReference type="ARBA" id="ARBA00022692"/>
    </source>
</evidence>
<dbReference type="InterPro" id="IPR005467">
    <property type="entry name" value="His_kinase_dom"/>
</dbReference>
<keyword evidence="16" id="KW-1185">Reference proteome</keyword>
<dbReference type="PROSITE" id="PS50109">
    <property type="entry name" value="HIS_KIN"/>
    <property type="match status" value="1"/>
</dbReference>
<keyword evidence="6 15" id="KW-0808">Transferase</keyword>
<comment type="subcellular location">
    <subcellularLocation>
        <location evidence="3">Cell membrane</location>
    </subcellularLocation>
    <subcellularLocation>
        <location evidence="2">Membrane</location>
        <topology evidence="2">Multi-pass membrane protein</topology>
    </subcellularLocation>
</comment>
<dbReference type="GO" id="GO:0004673">
    <property type="term" value="F:protein histidine kinase activity"/>
    <property type="evidence" value="ECO:0007669"/>
    <property type="project" value="UniProtKB-EC"/>
</dbReference>
<dbReference type="InterPro" id="IPR050428">
    <property type="entry name" value="TCS_sensor_his_kinase"/>
</dbReference>
<dbReference type="Proteomes" id="UP000824681">
    <property type="component" value="Chromosome"/>
</dbReference>
<dbReference type="InterPro" id="IPR003660">
    <property type="entry name" value="HAMP_dom"/>
</dbReference>
<dbReference type="PANTHER" id="PTHR45436">
    <property type="entry name" value="SENSOR HISTIDINE KINASE YKOH"/>
    <property type="match status" value="1"/>
</dbReference>
<evidence type="ECO:0000256" key="1">
    <source>
        <dbReference type="ARBA" id="ARBA00000085"/>
    </source>
</evidence>
<dbReference type="EMBL" id="CP068985">
    <property type="protein sequence ID" value="QYC40882.1"/>
    <property type="molecule type" value="Genomic_DNA"/>
</dbReference>
<dbReference type="InterPro" id="IPR003661">
    <property type="entry name" value="HisK_dim/P_dom"/>
</dbReference>
<name>A0ABX8TZH0_9ACTN</name>
<evidence type="ECO:0000256" key="3">
    <source>
        <dbReference type="ARBA" id="ARBA00004236"/>
    </source>
</evidence>
<evidence type="ECO:0000256" key="9">
    <source>
        <dbReference type="ARBA" id="ARBA00022989"/>
    </source>
</evidence>
<dbReference type="SUPFAM" id="SSF158472">
    <property type="entry name" value="HAMP domain-like"/>
    <property type="match status" value="1"/>
</dbReference>
<gene>
    <name evidence="15" type="primary">czcS2</name>
    <name evidence="15" type="ORF">Nocox_16345</name>
</gene>
<feature type="domain" description="HAMP" evidence="14">
    <location>
        <begin position="107"/>
        <end position="160"/>
    </location>
</feature>
<comment type="catalytic activity">
    <reaction evidence="1">
        <text>ATP + protein L-histidine = ADP + protein N-phospho-L-histidine.</text>
        <dbReference type="EC" id="2.7.13.3"/>
    </reaction>
</comment>
<dbReference type="SMART" id="SM00388">
    <property type="entry name" value="HisKA"/>
    <property type="match status" value="1"/>
</dbReference>
<dbReference type="InterPro" id="IPR003594">
    <property type="entry name" value="HATPase_dom"/>
</dbReference>
<evidence type="ECO:0000256" key="11">
    <source>
        <dbReference type="ARBA" id="ARBA00023136"/>
    </source>
</evidence>
<keyword evidence="10" id="KW-0902">Two-component regulatory system</keyword>
<keyword evidence="9 12" id="KW-1133">Transmembrane helix</keyword>
<organism evidence="15 16">
    <name type="scientific">Nonomuraea coxensis DSM 45129</name>
    <dbReference type="NCBI Taxonomy" id="1122611"/>
    <lineage>
        <taxon>Bacteria</taxon>
        <taxon>Bacillati</taxon>
        <taxon>Actinomycetota</taxon>
        <taxon>Actinomycetes</taxon>
        <taxon>Streptosporangiales</taxon>
        <taxon>Streptosporangiaceae</taxon>
        <taxon>Nonomuraea</taxon>
    </lineage>
</organism>
<accession>A0ABX8TZH0</accession>
<dbReference type="SMART" id="SM00387">
    <property type="entry name" value="HATPase_c"/>
    <property type="match status" value="1"/>
</dbReference>
<sequence length="379" mass="40751">MPIRRRLTLTYGSVFFLAAGILVAINYVVVDQIVNQQVLAEGVMIQQAGETGLRTGPPPGGAFFASSVNDQIGRYRELVMSWLLRWSLLATALVGLAGLATGWLIARRALRPLQTVTETARKLSEETLHRRISLGGPPDEIRELADTFDSMLERLDRAFDGQRRFVANVSHELRTPLAIDRALLQVSLSDDALPRPLRPVRDELLAANGRQERLIEGLLLLAQSEREVTVREPVDLRDLADRPDLPPAPTAGDPVLLERMVANLLDNAAKYNDERGLVEVRTAASAGQVAITVENTGPVVPAAQVALLFEPFTRLERDRVGSAGGAGLGLSIVRAIVRAHGGTVTAVPRADGGLAVTVRLSRAAPGGVSVGGGCGERSW</sequence>
<dbReference type="Gene3D" id="6.10.340.10">
    <property type="match status" value="1"/>
</dbReference>
<evidence type="ECO:0000256" key="6">
    <source>
        <dbReference type="ARBA" id="ARBA00022679"/>
    </source>
</evidence>
<evidence type="ECO:0000256" key="5">
    <source>
        <dbReference type="ARBA" id="ARBA00022553"/>
    </source>
</evidence>
<evidence type="ECO:0000256" key="4">
    <source>
        <dbReference type="ARBA" id="ARBA00012438"/>
    </source>
</evidence>
<dbReference type="InterPro" id="IPR036097">
    <property type="entry name" value="HisK_dim/P_sf"/>
</dbReference>
<dbReference type="CDD" id="cd00075">
    <property type="entry name" value="HATPase"/>
    <property type="match status" value="1"/>
</dbReference>
<dbReference type="InterPro" id="IPR036890">
    <property type="entry name" value="HATPase_C_sf"/>
</dbReference>
<evidence type="ECO:0000256" key="8">
    <source>
        <dbReference type="ARBA" id="ARBA00022777"/>
    </source>
</evidence>
<evidence type="ECO:0000259" key="14">
    <source>
        <dbReference type="PROSITE" id="PS50885"/>
    </source>
</evidence>
<evidence type="ECO:0000313" key="15">
    <source>
        <dbReference type="EMBL" id="QYC40882.1"/>
    </source>
</evidence>